<sequence length="394" mass="43433">MRVLFYLPVVTSWWFDNIVEPLIRCVASVAEVHVLAPAPWRNTGLGPAELGRCVDLPNVHWAIVDSGDHASLRTVPADREGLIAYVRSLAPDLVLCRSADFDTPQAFPGVVRYIMEAVTAPFDLVSPANTVHFTEAPFVNGFLPTLPDADAARLDALIAPAWADMQAYWREACGEREDVFRVLGLDTGRPAFLLPLEYEHEENFYLQHRPGSRSSRELVAQAAAAVKGIGTLVVTDHPLNAQHVDRDAFYDFLATLDNVVLVEDPVWDTPPTIALARHVDGALLHDSKSFALAAAFGVPMRRHSRFASAPWLHDGAELSAFVRAVAAGTAMRPEEAMVRRWFGYHLANEAFYPTDPTLTGAMVIDRAMRPVDPGRWQAGIGRVQFRNPLVEDAA</sequence>
<proteinExistence type="predicted"/>
<reference evidence="1 2" key="1">
    <citation type="submission" date="2018-05" db="EMBL/GenBank/DDBJ databases">
        <title>Description of Sphingomonas pokkalii sp nov, isolated from the rhizosphere of saline tolerant pokkali rice and its draft genome analysis.</title>
        <authorList>
            <person name="Menon R."/>
            <person name="Kumari S."/>
            <person name="Rameshkumar N."/>
        </authorList>
    </citation>
    <scope>NUCLEOTIDE SEQUENCE [LARGE SCALE GENOMIC DNA]</scope>
    <source>
        <strain evidence="1 2">L3B27</strain>
    </source>
</reference>
<dbReference type="EMBL" id="QENQ01000001">
    <property type="protein sequence ID" value="PVX28288.1"/>
    <property type="molecule type" value="Genomic_DNA"/>
</dbReference>
<comment type="caution">
    <text evidence="1">The sequence shown here is derived from an EMBL/GenBank/DDBJ whole genome shotgun (WGS) entry which is preliminary data.</text>
</comment>
<dbReference type="Proteomes" id="UP000245890">
    <property type="component" value="Unassembled WGS sequence"/>
</dbReference>
<accession>A0A2U0SA87</accession>
<dbReference type="AlphaFoldDB" id="A0A2U0SA87"/>
<dbReference type="OrthoDB" id="7528178at2"/>
<evidence type="ECO:0000313" key="2">
    <source>
        <dbReference type="Proteomes" id="UP000245890"/>
    </source>
</evidence>
<name>A0A2U0SA87_9SPHN</name>
<evidence type="ECO:0000313" key="1">
    <source>
        <dbReference type="EMBL" id="PVX28288.1"/>
    </source>
</evidence>
<keyword evidence="2" id="KW-1185">Reference proteome</keyword>
<organism evidence="1 2">
    <name type="scientific">Sphingomonas pokkalii</name>
    <dbReference type="NCBI Taxonomy" id="2175090"/>
    <lineage>
        <taxon>Bacteria</taxon>
        <taxon>Pseudomonadati</taxon>
        <taxon>Pseudomonadota</taxon>
        <taxon>Alphaproteobacteria</taxon>
        <taxon>Sphingomonadales</taxon>
        <taxon>Sphingomonadaceae</taxon>
        <taxon>Sphingomonas</taxon>
    </lineage>
</organism>
<gene>
    <name evidence="1" type="ORF">DD559_02150</name>
</gene>
<protein>
    <submittedName>
        <fullName evidence="1">Uncharacterized protein</fullName>
    </submittedName>
</protein>
<dbReference type="RefSeq" id="WP_116467739.1">
    <property type="nucleotide sequence ID" value="NZ_QENQ01000001.1"/>
</dbReference>